<dbReference type="Pfam" id="PF17657">
    <property type="entry name" value="DNA_pol3_finger"/>
    <property type="match status" value="1"/>
</dbReference>
<dbReference type="SMART" id="SM00481">
    <property type="entry name" value="POLIIIAc"/>
    <property type="match status" value="1"/>
</dbReference>
<dbReference type="Pfam" id="PF07733">
    <property type="entry name" value="DNA_pol3_alpha"/>
    <property type="match status" value="1"/>
</dbReference>
<evidence type="ECO:0000256" key="2">
    <source>
        <dbReference type="ARBA" id="ARBA00022679"/>
    </source>
</evidence>
<dbReference type="InterPro" id="IPR016195">
    <property type="entry name" value="Pol/histidinol_Pase-like"/>
</dbReference>
<dbReference type="GO" id="GO:0003887">
    <property type="term" value="F:DNA-directed DNA polymerase activity"/>
    <property type="evidence" value="ECO:0007669"/>
    <property type="project" value="UniProtKB-KW"/>
</dbReference>
<proteinExistence type="predicted"/>
<dbReference type="GO" id="GO:0008408">
    <property type="term" value="F:3'-5' exonuclease activity"/>
    <property type="evidence" value="ECO:0007669"/>
    <property type="project" value="InterPro"/>
</dbReference>
<keyword evidence="4" id="KW-0235">DNA replication</keyword>
<evidence type="ECO:0000256" key="3">
    <source>
        <dbReference type="ARBA" id="ARBA00022695"/>
    </source>
</evidence>
<dbReference type="InterPro" id="IPR011708">
    <property type="entry name" value="DNA_pol3_alpha_NTPase_dom"/>
</dbReference>
<dbReference type="NCBIfam" id="TIGR00594">
    <property type="entry name" value="polc"/>
    <property type="match status" value="1"/>
</dbReference>
<dbReference type="Proteomes" id="UP000198736">
    <property type="component" value="Unassembled WGS sequence"/>
</dbReference>
<keyword evidence="9" id="KW-1185">Reference proteome</keyword>
<dbReference type="EMBL" id="CZPZ01000007">
    <property type="protein sequence ID" value="CUS33914.1"/>
    <property type="molecule type" value="Genomic_DNA"/>
</dbReference>
<evidence type="ECO:0000313" key="9">
    <source>
        <dbReference type="Proteomes" id="UP000198736"/>
    </source>
</evidence>
<dbReference type="PANTHER" id="PTHR32294">
    <property type="entry name" value="DNA POLYMERASE III SUBUNIT ALPHA"/>
    <property type="match status" value="1"/>
</dbReference>
<dbReference type="STRING" id="1742973.COMA2_150011"/>
<comment type="catalytic activity">
    <reaction evidence="6">
        <text>DNA(n) + a 2'-deoxyribonucleoside 5'-triphosphate = DNA(n+1) + diphosphate</text>
        <dbReference type="Rhea" id="RHEA:22508"/>
        <dbReference type="Rhea" id="RHEA-COMP:17339"/>
        <dbReference type="Rhea" id="RHEA-COMP:17340"/>
        <dbReference type="ChEBI" id="CHEBI:33019"/>
        <dbReference type="ChEBI" id="CHEBI:61560"/>
        <dbReference type="ChEBI" id="CHEBI:173112"/>
        <dbReference type="EC" id="2.7.7.7"/>
    </reaction>
</comment>
<dbReference type="Gene3D" id="1.10.150.870">
    <property type="match status" value="1"/>
</dbReference>
<dbReference type="GO" id="GO:0006260">
    <property type="term" value="P:DNA replication"/>
    <property type="evidence" value="ECO:0007669"/>
    <property type="project" value="UniProtKB-KW"/>
</dbReference>
<dbReference type="InterPro" id="IPR040982">
    <property type="entry name" value="DNA_pol3_finger"/>
</dbReference>
<dbReference type="InterPro" id="IPR029460">
    <property type="entry name" value="DNAPol_HHH"/>
</dbReference>
<dbReference type="Gene3D" id="3.20.20.140">
    <property type="entry name" value="Metal-dependent hydrolases"/>
    <property type="match status" value="1"/>
</dbReference>
<evidence type="ECO:0000256" key="5">
    <source>
        <dbReference type="ARBA" id="ARBA00022932"/>
    </source>
</evidence>
<dbReference type="Pfam" id="PF02811">
    <property type="entry name" value="PHP"/>
    <property type="match status" value="1"/>
</dbReference>
<gene>
    <name evidence="8" type="primary">dnaE</name>
    <name evidence="8" type="ORF">COMA2_150011</name>
</gene>
<sequence>MAAPPFVHLHVHSDYSPMRGVSSLEELCRSARRQGSPAIALTDTNGLYGAIRFIEQAKGLGLRPILGAELTTEDHRAVLLARTPDGYANLCRLLSERHCNPSFDFLASVSRYRDGLIVFTDDEAALVAWAKESRQDLYVELTPGPAMHEALLFSRRIDLPPVATNRVYFSGADGFATHRLLRAIALNTTLSRLPEEACCAPRQWLMPPALMSSRFPHVPEALENTVHIAEACHSDWRFGETIFPAFRRLTDEEAFLTLKDKTHAGAQDRYGTPSQEIRDRIEKELATIREKRFAHYFLVVEEIVKASKGTTCGRGSVAASIVSYCLNITHVDPIKHHLFFERFLNPGRKDPPDIDIDFAWDERDDILKWVFEQYGERQAAMVANQNGLGFRAAIREVAKVYGMPAQEIGRVSSHVVRQKDLLGFSAPPTNEQWLCRLSQVLNLKRPWPEILTQALKAQNHFRHLSLHCGGVVIVPDEIRRYVPVEYTAKGLPVIQWEKDQTEDAGLVKIDILGNRSLAVIRDALAAIADHTGRTIDYETWDPLNDAATQDAIRCGDTIGCFYIESPATRLLLRKLWTGMPPHRRAVADVFEYLVMVSSLVRPATNPFVEEFIRRAQEDSCATWHDKLRGVLDETHGIMTYQEDVSKVAMALADFSVEDADQLRKIISKKHKQRQLRDYYRQFCRGAAQNGASPDIIGRIWEMIMSFAGYSFCKPHSASYAQVSFKSAYLRTHYPSEFIAAVISNQGGFYSTFAYISEARRMGLAILLPDINESEWVYRGEGERLRIGFMQVKTIPKELGERIVEERTQNGPYRSFQDFLGRMKPEPSHARALVRAGCCDSIAGELTRPALMWRLYVGKNFNPGPLPIPDDYSAAQKRAHEIESFGFLASRHPLTLYHKQIERRRPVPASHMHRYVGRRITMVGLLITEKAAETKHGHAMEFITLEDTTALYDATLFPEVYRRCCHLLSPNRPYVVRGLVEESFGVVTLTVHDLHLLESITDEGNHPLPPLQKSRYGESCDALLDQPPNSFLPN</sequence>
<dbReference type="EC" id="2.7.7.7" evidence="1"/>
<dbReference type="InterPro" id="IPR003141">
    <property type="entry name" value="Pol/His_phosphatase_N"/>
</dbReference>
<name>A0A0S4LAV3_9BACT</name>
<evidence type="ECO:0000256" key="4">
    <source>
        <dbReference type="ARBA" id="ARBA00022705"/>
    </source>
</evidence>
<evidence type="ECO:0000259" key="7">
    <source>
        <dbReference type="SMART" id="SM00481"/>
    </source>
</evidence>
<dbReference type="InterPro" id="IPR004805">
    <property type="entry name" value="DnaE2/DnaE/PolC"/>
</dbReference>
<reference evidence="9" key="1">
    <citation type="submission" date="2015-10" db="EMBL/GenBank/DDBJ databases">
        <authorList>
            <person name="Luecker S."/>
            <person name="Luecker S."/>
        </authorList>
    </citation>
    <scope>NUCLEOTIDE SEQUENCE [LARGE SCALE GENOMIC DNA]</scope>
</reference>
<evidence type="ECO:0000256" key="6">
    <source>
        <dbReference type="ARBA" id="ARBA00049244"/>
    </source>
</evidence>
<dbReference type="OrthoDB" id="9803237at2"/>
<keyword evidence="5" id="KW-0239">DNA-directed DNA polymerase</keyword>
<dbReference type="AlphaFoldDB" id="A0A0S4LAV3"/>
<keyword evidence="3 8" id="KW-0548">Nucleotidyltransferase</keyword>
<dbReference type="SUPFAM" id="SSF89550">
    <property type="entry name" value="PHP domain-like"/>
    <property type="match status" value="1"/>
</dbReference>
<dbReference type="CDD" id="cd04485">
    <property type="entry name" value="DnaE_OBF"/>
    <property type="match status" value="1"/>
</dbReference>
<organism evidence="8 9">
    <name type="scientific">Candidatus Nitrospira nitrificans</name>
    <dbReference type="NCBI Taxonomy" id="1742973"/>
    <lineage>
        <taxon>Bacteria</taxon>
        <taxon>Pseudomonadati</taxon>
        <taxon>Nitrospirota</taxon>
        <taxon>Nitrospiria</taxon>
        <taxon>Nitrospirales</taxon>
        <taxon>Nitrospiraceae</taxon>
        <taxon>Nitrospira</taxon>
    </lineage>
</organism>
<dbReference type="Pfam" id="PF14579">
    <property type="entry name" value="HHH_6"/>
    <property type="match status" value="1"/>
</dbReference>
<feature type="domain" description="Polymerase/histidinol phosphatase N-terminal" evidence="7">
    <location>
        <begin position="7"/>
        <end position="74"/>
    </location>
</feature>
<evidence type="ECO:0000256" key="1">
    <source>
        <dbReference type="ARBA" id="ARBA00012417"/>
    </source>
</evidence>
<protein>
    <recommendedName>
        <fullName evidence="1">DNA-directed DNA polymerase</fullName>
        <ecNumber evidence="1">2.7.7.7</ecNumber>
    </recommendedName>
</protein>
<accession>A0A0S4LAV3</accession>
<evidence type="ECO:0000313" key="8">
    <source>
        <dbReference type="EMBL" id="CUS33914.1"/>
    </source>
</evidence>
<dbReference type="RefSeq" id="WP_090895421.1">
    <property type="nucleotide sequence ID" value="NZ_CZPZ01000007.1"/>
</dbReference>
<keyword evidence="2 8" id="KW-0808">Transferase</keyword>
<dbReference type="InterPro" id="IPR004013">
    <property type="entry name" value="PHP_dom"/>
</dbReference>